<dbReference type="PANTHER" id="PTHR43179">
    <property type="entry name" value="RHAMNOSYLTRANSFERASE WBBL"/>
    <property type="match status" value="1"/>
</dbReference>
<keyword evidence="2" id="KW-0328">Glycosyltransferase</keyword>
<dbReference type="Pfam" id="PF00535">
    <property type="entry name" value="Glycos_transf_2"/>
    <property type="match status" value="1"/>
</dbReference>
<evidence type="ECO:0000313" key="6">
    <source>
        <dbReference type="Proteomes" id="UP000482487"/>
    </source>
</evidence>
<keyword evidence="3 5" id="KW-0808">Transferase</keyword>
<evidence type="ECO:0000256" key="3">
    <source>
        <dbReference type="ARBA" id="ARBA00022679"/>
    </source>
</evidence>
<accession>A0A7C9N5S1</accession>
<organism evidence="5 6">
    <name type="scientific">Solidesulfovibrio aerotolerans</name>
    <dbReference type="NCBI Taxonomy" id="295255"/>
    <lineage>
        <taxon>Bacteria</taxon>
        <taxon>Pseudomonadati</taxon>
        <taxon>Thermodesulfobacteriota</taxon>
        <taxon>Desulfovibrionia</taxon>
        <taxon>Desulfovibrionales</taxon>
        <taxon>Desulfovibrionaceae</taxon>
        <taxon>Solidesulfovibrio</taxon>
    </lineage>
</organism>
<dbReference type="OrthoDB" id="5443808at2"/>
<gene>
    <name evidence="5" type="ORF">GTA51_11115</name>
</gene>
<dbReference type="Gene3D" id="3.90.550.10">
    <property type="entry name" value="Spore Coat Polysaccharide Biosynthesis Protein SpsA, Chain A"/>
    <property type="match status" value="1"/>
</dbReference>
<proteinExistence type="inferred from homology"/>
<evidence type="ECO:0000256" key="2">
    <source>
        <dbReference type="ARBA" id="ARBA00022676"/>
    </source>
</evidence>
<name>A0A7C9N5S1_9BACT</name>
<protein>
    <submittedName>
        <fullName evidence="5">Glycosyltransferase</fullName>
    </submittedName>
</protein>
<dbReference type="Proteomes" id="UP000482487">
    <property type="component" value="Unassembled WGS sequence"/>
</dbReference>
<dbReference type="EMBL" id="WVUD01000018">
    <property type="protein sequence ID" value="MYL83675.1"/>
    <property type="molecule type" value="Genomic_DNA"/>
</dbReference>
<evidence type="ECO:0000313" key="5">
    <source>
        <dbReference type="EMBL" id="MYL83675.1"/>
    </source>
</evidence>
<comment type="caution">
    <text evidence="5">The sequence shown here is derived from an EMBL/GenBank/DDBJ whole genome shotgun (WGS) entry which is preliminary data.</text>
</comment>
<feature type="domain" description="Glycosyltransferase 2-like" evidence="4">
    <location>
        <begin position="264"/>
        <end position="383"/>
    </location>
</feature>
<evidence type="ECO:0000259" key="4">
    <source>
        <dbReference type="Pfam" id="PF00535"/>
    </source>
</evidence>
<dbReference type="InterPro" id="IPR029044">
    <property type="entry name" value="Nucleotide-diphossugar_trans"/>
</dbReference>
<dbReference type="PANTHER" id="PTHR43179:SF12">
    <property type="entry name" value="GALACTOFURANOSYLTRANSFERASE GLFT2"/>
    <property type="match status" value="1"/>
</dbReference>
<dbReference type="CDD" id="cd00761">
    <property type="entry name" value="Glyco_tranf_GTA_type"/>
    <property type="match status" value="1"/>
</dbReference>
<dbReference type="SUPFAM" id="SSF53448">
    <property type="entry name" value="Nucleotide-diphospho-sugar transferases"/>
    <property type="match status" value="1"/>
</dbReference>
<keyword evidence="6" id="KW-1185">Reference proteome</keyword>
<dbReference type="GO" id="GO:0016757">
    <property type="term" value="F:glycosyltransferase activity"/>
    <property type="evidence" value="ECO:0007669"/>
    <property type="project" value="UniProtKB-KW"/>
</dbReference>
<sequence>MTRQTPLTLHPGPASLREILPLWAFGLEGPWLCRHLATRLAALAVARPKFSGIAARLAAWNFERVPLDPVFAADARTAGRVLADAPARRAMLRELGRRLRRPNQPEAFAALAETPDASPATAFLRRAMDDPGEGLYWCGRAFAFALARGLADLAREVVGRLGRDPLLAPAGARLAAEAALAWDGPHEALAALAQVDAACFPRFGALATAQLLGQLGQTDDALRLLATLWRTENWHPDLTQRLHALLCPPPAVDLDRLPGRLHVFLYTWNRSGLLQKTLRSLAASRLGPARVTVLDNGSSDDTAAVCQAMAGRFGPDRLRSIRLPVNVGAPAARNWLARTAGLGPNDLAAYVDDDVTLPPHWLETLAAALLADADADVAGARILAAASGAARVVQAADVRLLPPDAAHTVRPLVNYGPGPDLGLLASHRPCPSVSGCCHLLRSRALTGGAPFDIRFSPSQFDDLARDLSNFIGGRRAVYAGTLAVAHHQHAGPGQARSQAAVGQLLGARTKLDGLFSRDEMEVAAARDLDTAWTTLETAWTAVRLRLGTDAA</sequence>
<reference evidence="5 6" key="1">
    <citation type="submission" date="2020-01" db="EMBL/GenBank/DDBJ databases">
        <title>Genome sequence of Desulfovibrio aerotolerans DSM 16695(T).</title>
        <authorList>
            <person name="Karnachuk O."/>
            <person name="Avakyan M."/>
            <person name="Mardanov A."/>
            <person name="Kadnikov V."/>
            <person name="Ravin N."/>
        </authorList>
    </citation>
    <scope>NUCLEOTIDE SEQUENCE [LARGE SCALE GENOMIC DNA]</scope>
    <source>
        <strain evidence="5 6">DSM 16695</strain>
    </source>
</reference>
<comment type="similarity">
    <text evidence="1">Belongs to the glycosyltransferase 2 family.</text>
</comment>
<evidence type="ECO:0000256" key="1">
    <source>
        <dbReference type="ARBA" id="ARBA00006739"/>
    </source>
</evidence>
<dbReference type="RefSeq" id="WP_160961098.1">
    <property type="nucleotide sequence ID" value="NZ_WVUD01000018.1"/>
</dbReference>
<dbReference type="InterPro" id="IPR001173">
    <property type="entry name" value="Glyco_trans_2-like"/>
</dbReference>
<dbReference type="AlphaFoldDB" id="A0A7C9N5S1"/>